<dbReference type="GO" id="GO:0005634">
    <property type="term" value="C:nucleus"/>
    <property type="evidence" value="ECO:0007669"/>
    <property type="project" value="UniProtKB-SubCell"/>
</dbReference>
<protein>
    <recommendedName>
        <fullName evidence="5">Growth-regulating factor</fullName>
    </recommendedName>
</protein>
<evidence type="ECO:0000256" key="4">
    <source>
        <dbReference type="PROSITE-ProRule" id="PRU01002"/>
    </source>
</evidence>
<feature type="region of interest" description="Disordered" evidence="6">
    <location>
        <begin position="161"/>
        <end position="180"/>
    </location>
</feature>
<keyword evidence="5" id="KW-0805">Transcription regulation</keyword>
<feature type="region of interest" description="Disordered" evidence="6">
    <location>
        <begin position="369"/>
        <end position="446"/>
    </location>
</feature>
<dbReference type="Proteomes" id="UP001141552">
    <property type="component" value="Unassembled WGS sequence"/>
</dbReference>
<comment type="similarity">
    <text evidence="2 5">Belongs to the GRF family.</text>
</comment>
<reference evidence="9" key="2">
    <citation type="journal article" date="2023" name="Plants (Basel)">
        <title>Annotation of the Turnera subulata (Passifloraceae) Draft Genome Reveals the S-Locus Evolved after the Divergence of Turneroideae from Passifloroideae in a Stepwise Manner.</title>
        <authorList>
            <person name="Henning P.M."/>
            <person name="Roalson E.H."/>
            <person name="Mir W."/>
            <person name="McCubbin A.G."/>
            <person name="Shore J.S."/>
        </authorList>
    </citation>
    <scope>NUCLEOTIDE SEQUENCE</scope>
    <source>
        <tissue evidence="9">Leaves</tissue>
    </source>
</reference>
<name>A0A9Q0G9E8_9ROSI</name>
<dbReference type="AlphaFoldDB" id="A0A9Q0G9E8"/>
<feature type="domain" description="QLQ" evidence="7">
    <location>
        <begin position="50"/>
        <end position="85"/>
    </location>
</feature>
<dbReference type="GO" id="GO:0006351">
    <property type="term" value="P:DNA-templated transcription"/>
    <property type="evidence" value="ECO:0007669"/>
    <property type="project" value="UniProtKB-UniRule"/>
</dbReference>
<comment type="domain">
    <text evidence="5">The QLQ domain and WRC domain may be involved in protein-protein interaction and DNA-binding, respectively.</text>
</comment>
<feature type="region of interest" description="Disordered" evidence="6">
    <location>
        <begin position="19"/>
        <end position="40"/>
    </location>
</feature>
<keyword evidence="10" id="KW-1185">Reference proteome</keyword>
<keyword evidence="5" id="KW-0804">Transcription</keyword>
<keyword evidence="5" id="KW-0010">Activator</keyword>
<comment type="caution">
    <text evidence="9">The sequence shown here is derived from an EMBL/GenBank/DDBJ whole genome shotgun (WGS) entry which is preliminary data.</text>
</comment>
<dbReference type="Pfam" id="PF08879">
    <property type="entry name" value="WRC"/>
    <property type="match status" value="2"/>
</dbReference>
<dbReference type="InterPro" id="IPR014977">
    <property type="entry name" value="WRC_dom"/>
</dbReference>
<dbReference type="PANTHER" id="PTHR31602">
    <property type="entry name" value="GROWTH-REGULATING FACTOR 5"/>
    <property type="match status" value="1"/>
</dbReference>
<reference evidence="9" key="1">
    <citation type="submission" date="2022-02" db="EMBL/GenBank/DDBJ databases">
        <authorList>
            <person name="Henning P.M."/>
            <person name="McCubbin A.G."/>
            <person name="Shore J.S."/>
        </authorList>
    </citation>
    <scope>NUCLEOTIDE SEQUENCE</scope>
    <source>
        <strain evidence="9">F60SS</strain>
        <tissue evidence="9">Leaves</tissue>
    </source>
</reference>
<evidence type="ECO:0000256" key="5">
    <source>
        <dbReference type="RuleBase" id="RU367127"/>
    </source>
</evidence>
<dbReference type="GO" id="GO:0099402">
    <property type="term" value="P:plant organ development"/>
    <property type="evidence" value="ECO:0007669"/>
    <property type="project" value="UniProtKB-ARBA"/>
</dbReference>
<accession>A0A9Q0G9E8</accession>
<comment type="function">
    <text evidence="5">Transcription activator.</text>
</comment>
<dbReference type="Pfam" id="PF08880">
    <property type="entry name" value="QLQ"/>
    <property type="match status" value="1"/>
</dbReference>
<keyword evidence="3 5" id="KW-0539">Nucleus</keyword>
<dbReference type="PROSITE" id="PS51667">
    <property type="entry name" value="WRC"/>
    <property type="match status" value="2"/>
</dbReference>
<comment type="subcellular location">
    <subcellularLocation>
        <location evidence="1 5">Nucleus</location>
    </subcellularLocation>
</comment>
<feature type="domain" description="WRC" evidence="8">
    <location>
        <begin position="332"/>
        <end position="378"/>
    </location>
</feature>
<dbReference type="GO" id="GO:0005524">
    <property type="term" value="F:ATP binding"/>
    <property type="evidence" value="ECO:0007669"/>
    <property type="project" value="UniProtKB-UniRule"/>
</dbReference>
<feature type="compositionally biased region" description="Low complexity" evidence="6">
    <location>
        <begin position="430"/>
        <end position="446"/>
    </location>
</feature>
<evidence type="ECO:0000313" key="10">
    <source>
        <dbReference type="Proteomes" id="UP001141552"/>
    </source>
</evidence>
<dbReference type="PROSITE" id="PS51666">
    <property type="entry name" value="QLQ"/>
    <property type="match status" value="1"/>
</dbReference>
<evidence type="ECO:0000256" key="3">
    <source>
        <dbReference type="ARBA" id="ARBA00023242"/>
    </source>
</evidence>
<evidence type="ECO:0000259" key="7">
    <source>
        <dbReference type="PROSITE" id="PS51666"/>
    </source>
</evidence>
<dbReference type="EMBL" id="JAKUCV010001642">
    <property type="protein sequence ID" value="KAJ4845546.1"/>
    <property type="molecule type" value="Genomic_DNA"/>
</dbReference>
<organism evidence="9 10">
    <name type="scientific">Turnera subulata</name>
    <dbReference type="NCBI Taxonomy" id="218843"/>
    <lineage>
        <taxon>Eukaryota</taxon>
        <taxon>Viridiplantae</taxon>
        <taxon>Streptophyta</taxon>
        <taxon>Embryophyta</taxon>
        <taxon>Tracheophyta</taxon>
        <taxon>Spermatophyta</taxon>
        <taxon>Magnoliopsida</taxon>
        <taxon>eudicotyledons</taxon>
        <taxon>Gunneridae</taxon>
        <taxon>Pentapetalae</taxon>
        <taxon>rosids</taxon>
        <taxon>fabids</taxon>
        <taxon>Malpighiales</taxon>
        <taxon>Passifloraceae</taxon>
        <taxon>Turnera</taxon>
    </lineage>
</organism>
<proteinExistence type="inferred from homology"/>
<dbReference type="PANTHER" id="PTHR31602:SF103">
    <property type="entry name" value="GROWTH-REGULATING FACTOR"/>
    <property type="match status" value="1"/>
</dbReference>
<feature type="domain" description="WRC" evidence="8">
    <location>
        <begin position="118"/>
        <end position="162"/>
    </location>
</feature>
<evidence type="ECO:0000313" key="9">
    <source>
        <dbReference type="EMBL" id="KAJ4845546.1"/>
    </source>
</evidence>
<comment type="caution">
    <text evidence="4">Lacks conserved residue(s) required for the propagation of feature annotation.</text>
</comment>
<evidence type="ECO:0000256" key="1">
    <source>
        <dbReference type="ARBA" id="ARBA00004123"/>
    </source>
</evidence>
<dbReference type="InterPro" id="IPR031137">
    <property type="entry name" value="GRF"/>
</dbReference>
<dbReference type="SMART" id="SM00951">
    <property type="entry name" value="QLQ"/>
    <property type="match status" value="1"/>
</dbReference>
<evidence type="ECO:0000256" key="6">
    <source>
        <dbReference type="SAM" id="MobiDB-lite"/>
    </source>
</evidence>
<dbReference type="GO" id="GO:0006355">
    <property type="term" value="P:regulation of DNA-templated transcription"/>
    <property type="evidence" value="ECO:0007669"/>
    <property type="project" value="InterPro"/>
</dbReference>
<sequence length="446" mass="48658">MLKSTWKWEAEPFKFFTASSLGGKGGGPQEGDDDDKAGSRTLTVEGSTPLLSEAQLHELEQQGLIFKYLVAGLPVPLGLLLPVLRSVAACSSIGGFYRQFPSFVGFCGQEFHYRHIMDPEPARCRRTDGKKWRCSKNVIPGQKYCEKHVYRGRLSSTKPVECLHSPTPDKTSPHDSVKNPESLNSSLMLENHEAPYLDNTNTGPCIVCGNIDAKITGGNCYRNSNTSMNFRAVTGHEVTQTTLIPDAVLHADAASISTLGNRNCNRISIDDCDGKSNCSMYISCENMDRNSKRRFMNNGGSNRFQGLDFSPKSVLQVQGTGAIHNIHQSDLELEPARCRRTDGKKWRCRRDALTNQKYCVAHMHRGAKKHEEASLPPSFPTTAAIASSRGHRIPTQILHKRDSGGSGELSTDLSISVPAIPQLGADDDASSSSSSATTISDTLVAA</sequence>
<evidence type="ECO:0000256" key="2">
    <source>
        <dbReference type="ARBA" id="ARBA00008122"/>
    </source>
</evidence>
<evidence type="ECO:0000259" key="8">
    <source>
        <dbReference type="PROSITE" id="PS51667"/>
    </source>
</evidence>
<dbReference type="InterPro" id="IPR014978">
    <property type="entry name" value="Gln-Leu-Gln_QLQ"/>
</dbReference>
<gene>
    <name evidence="9" type="ORF">Tsubulata_021527</name>
</gene>
<dbReference type="OrthoDB" id="1103109at2759"/>